<evidence type="ECO:0000313" key="2">
    <source>
        <dbReference type="Proteomes" id="UP000004699"/>
    </source>
</evidence>
<evidence type="ECO:0000313" key="1">
    <source>
        <dbReference type="EMBL" id="EED34232.1"/>
    </source>
</evidence>
<reference evidence="2" key="1">
    <citation type="journal article" date="2013" name="BMC Microbiol.">
        <title>Taxonomy and evolution of bacteriochlorophyll a-containing members of the OM60/NOR5 clade of marine gammaproteobacteria: description of Luminiphilus syltensis gen. nov., sp. nov., reclassification of Haliea rubra as Pseudohaliea rubra gen. nov., comb. nov., and emendation of Chromatocurvus halotolerans.</title>
        <authorList>
            <person name="Spring S."/>
            <person name="Riedel T."/>
            <person name="Sproer C."/>
            <person name="Yan S."/>
            <person name="Harder J."/>
            <person name="Fuchs B.M."/>
        </authorList>
    </citation>
    <scope>NUCLEOTIDE SEQUENCE [LARGE SCALE GENOMIC DNA]</scope>
    <source>
        <strain evidence="2">NOR51-B</strain>
    </source>
</reference>
<accession>B8KVZ3</accession>
<dbReference type="HOGENOM" id="CLU_808450_0_0_6"/>
<proteinExistence type="predicted"/>
<dbReference type="AlphaFoldDB" id="B8KVZ3"/>
<protein>
    <recommendedName>
        <fullName evidence="3">Glycosyltransferase family 1 protein</fullName>
    </recommendedName>
</protein>
<organism evidence="1 2">
    <name type="scientific">Luminiphilus syltensis NOR5-1B</name>
    <dbReference type="NCBI Taxonomy" id="565045"/>
    <lineage>
        <taxon>Bacteria</taxon>
        <taxon>Pseudomonadati</taxon>
        <taxon>Pseudomonadota</taxon>
        <taxon>Gammaproteobacteria</taxon>
        <taxon>Cellvibrionales</taxon>
        <taxon>Halieaceae</taxon>
        <taxon>Luminiphilus</taxon>
    </lineage>
</organism>
<name>B8KVZ3_9GAMM</name>
<dbReference type="OrthoDB" id="9807209at2"/>
<dbReference type="Gene3D" id="3.40.50.2000">
    <property type="entry name" value="Glycogen Phosphorylase B"/>
    <property type="match status" value="1"/>
</dbReference>
<evidence type="ECO:0008006" key="3">
    <source>
        <dbReference type="Google" id="ProtNLM"/>
    </source>
</evidence>
<dbReference type="eggNOG" id="COG0438">
    <property type="taxonomic scope" value="Bacteria"/>
</dbReference>
<dbReference type="Pfam" id="PF13692">
    <property type="entry name" value="Glyco_trans_1_4"/>
    <property type="match status" value="1"/>
</dbReference>
<dbReference type="EMBL" id="DS999411">
    <property type="protein sequence ID" value="EED34232.1"/>
    <property type="molecule type" value="Genomic_DNA"/>
</dbReference>
<dbReference type="STRING" id="565045.NOR51B_169"/>
<sequence>MPEFSAHVCVVTHHPFWKLPSGCGSLIRNRYQLLLGHFEQVSILYFSLNGDSCPLPGWTVPVGDGLPRDFGGQVDALFSQESIDIAYFNYDNLNEIAAALSCVTICENHDVMHLRAEAYESFGFSWSGGLEKEEEIRKLRTYDIVCSISLDEANYLHASGLNNVCYLPPNVNWNPQVMPRRPITSGLIGSVMEPNIDGWQHFFEHGDLGFELVLAGPISEYLQNRPDLAKRNMNSTQIMGTINQVRVFYQAIHVSLSPVRFGSGLKIKVLEALAHGRSVVGTHHSFIGFPEGISGVVRCDDDFRNWPSLIDEAVNEVNLSDISDYVNENFSNQRCINLLKARL</sequence>
<gene>
    <name evidence="1" type="ORF">NOR51B_169</name>
</gene>
<dbReference type="SUPFAM" id="SSF53756">
    <property type="entry name" value="UDP-Glycosyltransferase/glycogen phosphorylase"/>
    <property type="match status" value="1"/>
</dbReference>
<keyword evidence="2" id="KW-1185">Reference proteome</keyword>
<dbReference type="Proteomes" id="UP000004699">
    <property type="component" value="Unassembled WGS sequence"/>
</dbReference>